<protein>
    <submittedName>
        <fullName evidence="1">Uncharacterized protein</fullName>
    </submittedName>
</protein>
<sequence length="106" mass="12020">MITVLINEGPGRTNACWLDAERGFKLEVVPEGLILKFRSEPEGQKIELHFHPSMLYMLADWAKAQPSESFMPKEGRAERLAEMASFDKEYEASRATPASDYITPPF</sequence>
<evidence type="ECO:0000313" key="1">
    <source>
        <dbReference type="EMBL" id="MBG8552317.1"/>
    </source>
</evidence>
<accession>A0ABS0KYV2</accession>
<evidence type="ECO:0000313" key="2">
    <source>
        <dbReference type="Proteomes" id="UP000601099"/>
    </source>
</evidence>
<gene>
    <name evidence="1" type="ORF">I5L79_02105</name>
</gene>
<dbReference type="RefSeq" id="WP_196953356.1">
    <property type="nucleotide sequence ID" value="NZ_JADWYK010000001.1"/>
</dbReference>
<proteinExistence type="predicted"/>
<comment type="caution">
    <text evidence="1">The sequence shown here is derived from an EMBL/GenBank/DDBJ whole genome shotgun (WGS) entry which is preliminary data.</text>
</comment>
<dbReference type="Proteomes" id="UP000601099">
    <property type="component" value="Unassembled WGS sequence"/>
</dbReference>
<dbReference type="EMBL" id="JADWYK010000001">
    <property type="protein sequence ID" value="MBG8552317.1"/>
    <property type="molecule type" value="Genomic_DNA"/>
</dbReference>
<keyword evidence="2" id="KW-1185">Reference proteome</keyword>
<name>A0ABS0KYV2_9BACT</name>
<organism evidence="1 2">
    <name type="scientific">Hymenobacter guriensis</name>
    <dbReference type="NCBI Taxonomy" id="2793065"/>
    <lineage>
        <taxon>Bacteria</taxon>
        <taxon>Pseudomonadati</taxon>
        <taxon>Bacteroidota</taxon>
        <taxon>Cytophagia</taxon>
        <taxon>Cytophagales</taxon>
        <taxon>Hymenobacteraceae</taxon>
        <taxon>Hymenobacter</taxon>
    </lineage>
</organism>
<reference evidence="1 2" key="1">
    <citation type="submission" date="2020-11" db="EMBL/GenBank/DDBJ databases">
        <title>Hymenobacter sp.</title>
        <authorList>
            <person name="Kim M.K."/>
        </authorList>
    </citation>
    <scope>NUCLEOTIDE SEQUENCE [LARGE SCALE GENOMIC DNA]</scope>
    <source>
        <strain evidence="1 2">BT594</strain>
    </source>
</reference>